<dbReference type="Pfam" id="PF00072">
    <property type="entry name" value="Response_reg"/>
    <property type="match status" value="1"/>
</dbReference>
<accession>A0A1F7IBA9</accession>
<name>A0A1F7IBA9_9BACT</name>
<evidence type="ECO:0000256" key="2">
    <source>
        <dbReference type="PROSITE-ProRule" id="PRU00169"/>
    </source>
</evidence>
<proteinExistence type="predicted"/>
<dbReference type="SMART" id="SM00448">
    <property type="entry name" value="REC"/>
    <property type="match status" value="1"/>
</dbReference>
<reference evidence="4 5" key="1">
    <citation type="journal article" date="2016" name="Nat. Commun.">
        <title>Thousands of microbial genomes shed light on interconnected biogeochemical processes in an aquifer system.</title>
        <authorList>
            <person name="Anantharaman K."/>
            <person name="Brown C.T."/>
            <person name="Hug L.A."/>
            <person name="Sharon I."/>
            <person name="Castelle C.J."/>
            <person name="Probst A.J."/>
            <person name="Thomas B.C."/>
            <person name="Singh A."/>
            <person name="Wilkins M.J."/>
            <person name="Karaoz U."/>
            <person name="Brodie E.L."/>
            <person name="Williams K.H."/>
            <person name="Hubbard S.S."/>
            <person name="Banfield J.F."/>
        </authorList>
    </citation>
    <scope>NUCLEOTIDE SEQUENCE [LARGE SCALE GENOMIC DNA]</scope>
</reference>
<feature type="domain" description="Response regulatory" evidence="3">
    <location>
        <begin position="3"/>
        <end position="119"/>
    </location>
</feature>
<dbReference type="PROSITE" id="PS50110">
    <property type="entry name" value="RESPONSE_REGULATORY"/>
    <property type="match status" value="1"/>
</dbReference>
<dbReference type="PANTHER" id="PTHR44591:SF3">
    <property type="entry name" value="RESPONSE REGULATORY DOMAIN-CONTAINING PROTEIN"/>
    <property type="match status" value="1"/>
</dbReference>
<dbReference type="Gene3D" id="3.40.50.2300">
    <property type="match status" value="1"/>
</dbReference>
<dbReference type="EMBL" id="MGAG01000022">
    <property type="protein sequence ID" value="OGK40642.1"/>
    <property type="molecule type" value="Genomic_DNA"/>
</dbReference>
<dbReference type="STRING" id="1802056.A2954_03330"/>
<dbReference type="InterPro" id="IPR001789">
    <property type="entry name" value="Sig_transdc_resp-reg_receiver"/>
</dbReference>
<dbReference type="SUPFAM" id="SSF52172">
    <property type="entry name" value="CheY-like"/>
    <property type="match status" value="1"/>
</dbReference>
<evidence type="ECO:0000259" key="3">
    <source>
        <dbReference type="PROSITE" id="PS50110"/>
    </source>
</evidence>
<protein>
    <recommendedName>
        <fullName evidence="3">Response regulatory domain-containing protein</fullName>
    </recommendedName>
</protein>
<dbReference type="PANTHER" id="PTHR44591">
    <property type="entry name" value="STRESS RESPONSE REGULATOR PROTEIN 1"/>
    <property type="match status" value="1"/>
</dbReference>
<dbReference type="InterPro" id="IPR011006">
    <property type="entry name" value="CheY-like_superfamily"/>
</dbReference>
<dbReference type="InterPro" id="IPR050595">
    <property type="entry name" value="Bact_response_regulator"/>
</dbReference>
<keyword evidence="1 2" id="KW-0597">Phosphoprotein</keyword>
<gene>
    <name evidence="4" type="ORF">A2954_03330</name>
</gene>
<sequence length="121" mass="13663">MSKILIIEDDPYVRKLYERIFSFQKHEVSIAADGPEGLELARTFKPTIILLDVMMPRMNGLEVLKKLKEDPATSSIHVLMLTNFGEESIIKQAMASGAEGVLIKSDFPPDKLIVEVEKYIK</sequence>
<evidence type="ECO:0000313" key="4">
    <source>
        <dbReference type="EMBL" id="OGK40642.1"/>
    </source>
</evidence>
<dbReference type="AlphaFoldDB" id="A0A1F7IBA9"/>
<dbReference type="GO" id="GO:0000160">
    <property type="term" value="P:phosphorelay signal transduction system"/>
    <property type="evidence" value="ECO:0007669"/>
    <property type="project" value="InterPro"/>
</dbReference>
<organism evidence="4 5">
    <name type="scientific">Candidatus Roizmanbacteria bacterium RIFCSPLOWO2_01_FULL_37_12</name>
    <dbReference type="NCBI Taxonomy" id="1802056"/>
    <lineage>
        <taxon>Bacteria</taxon>
        <taxon>Candidatus Roizmaniibacteriota</taxon>
    </lineage>
</organism>
<feature type="modified residue" description="4-aspartylphosphate" evidence="2">
    <location>
        <position position="52"/>
    </location>
</feature>
<evidence type="ECO:0000256" key="1">
    <source>
        <dbReference type="ARBA" id="ARBA00022553"/>
    </source>
</evidence>
<comment type="caution">
    <text evidence="4">The sequence shown here is derived from an EMBL/GenBank/DDBJ whole genome shotgun (WGS) entry which is preliminary data.</text>
</comment>
<evidence type="ECO:0000313" key="5">
    <source>
        <dbReference type="Proteomes" id="UP000177698"/>
    </source>
</evidence>
<dbReference type="Proteomes" id="UP000177698">
    <property type="component" value="Unassembled WGS sequence"/>
</dbReference>